<reference evidence="6" key="2">
    <citation type="submission" date="2015-01" db="EMBL/GenBank/DDBJ databases">
        <title>Evolutionary Origins and Diversification of the Mycorrhizal Mutualists.</title>
        <authorList>
            <consortium name="DOE Joint Genome Institute"/>
            <consortium name="Mycorrhizal Genomics Consortium"/>
            <person name="Kohler A."/>
            <person name="Kuo A."/>
            <person name="Nagy L.G."/>
            <person name="Floudas D."/>
            <person name="Copeland A."/>
            <person name="Barry K.W."/>
            <person name="Cichocki N."/>
            <person name="Veneault-Fourrey C."/>
            <person name="LaButti K."/>
            <person name="Lindquist E.A."/>
            <person name="Lipzen A."/>
            <person name="Lundell T."/>
            <person name="Morin E."/>
            <person name="Murat C."/>
            <person name="Riley R."/>
            <person name="Ohm R."/>
            <person name="Sun H."/>
            <person name="Tunlid A."/>
            <person name="Henrissat B."/>
            <person name="Grigoriev I.V."/>
            <person name="Hibbett D.S."/>
            <person name="Martin F."/>
        </authorList>
    </citation>
    <scope>NUCLEOTIDE SEQUENCE [LARGE SCALE GENOMIC DNA]</scope>
    <source>
        <strain evidence="6">LaAM-08-1</strain>
    </source>
</reference>
<protein>
    <recommendedName>
        <fullName evidence="3">Carboxylic ester hydrolase</fullName>
        <ecNumber evidence="3">3.1.1.-</ecNumber>
    </recommendedName>
</protein>
<dbReference type="SUPFAM" id="SSF53474">
    <property type="entry name" value="alpha/beta-Hydrolases"/>
    <property type="match status" value="1"/>
</dbReference>
<dbReference type="OrthoDB" id="408631at2759"/>
<dbReference type="ESTHER" id="9agar-a0a0c9xd14">
    <property type="family name" value="Fungal_carboxylesterase_lipase"/>
</dbReference>
<keyword evidence="2 3" id="KW-0378">Hydrolase</keyword>
<dbReference type="InterPro" id="IPR002018">
    <property type="entry name" value="CarbesteraseB"/>
</dbReference>
<dbReference type="PROSITE" id="PS00122">
    <property type="entry name" value="CARBOXYLESTERASE_B_1"/>
    <property type="match status" value="1"/>
</dbReference>
<dbReference type="InterPro" id="IPR019826">
    <property type="entry name" value="Carboxylesterase_B_AS"/>
</dbReference>
<evidence type="ECO:0000313" key="5">
    <source>
        <dbReference type="EMBL" id="KIJ95621.1"/>
    </source>
</evidence>
<organism evidence="5 6">
    <name type="scientific">Laccaria amethystina LaAM-08-1</name>
    <dbReference type="NCBI Taxonomy" id="1095629"/>
    <lineage>
        <taxon>Eukaryota</taxon>
        <taxon>Fungi</taxon>
        <taxon>Dikarya</taxon>
        <taxon>Basidiomycota</taxon>
        <taxon>Agaricomycotina</taxon>
        <taxon>Agaricomycetes</taxon>
        <taxon>Agaricomycetidae</taxon>
        <taxon>Agaricales</taxon>
        <taxon>Agaricineae</taxon>
        <taxon>Hydnangiaceae</taxon>
        <taxon>Laccaria</taxon>
    </lineage>
</organism>
<proteinExistence type="inferred from homology"/>
<feature type="signal peptide" evidence="3">
    <location>
        <begin position="1"/>
        <end position="18"/>
    </location>
</feature>
<dbReference type="Proteomes" id="UP000054477">
    <property type="component" value="Unassembled WGS sequence"/>
</dbReference>
<dbReference type="HOGENOM" id="CLU_006586_10_6_1"/>
<gene>
    <name evidence="5" type="ORF">K443DRAFT_682883</name>
</gene>
<feature type="chain" id="PRO_5005111950" description="Carboxylic ester hydrolase" evidence="3">
    <location>
        <begin position="19"/>
        <end position="554"/>
    </location>
</feature>
<evidence type="ECO:0000256" key="3">
    <source>
        <dbReference type="RuleBase" id="RU361235"/>
    </source>
</evidence>
<dbReference type="AlphaFoldDB" id="A0A0C9XD14"/>
<feature type="domain" description="Carboxylesterase type B" evidence="4">
    <location>
        <begin position="36"/>
        <end position="485"/>
    </location>
</feature>
<dbReference type="InterPro" id="IPR050309">
    <property type="entry name" value="Type-B_Carboxylest/Lipase"/>
</dbReference>
<dbReference type="Pfam" id="PF00135">
    <property type="entry name" value="COesterase"/>
    <property type="match status" value="1"/>
</dbReference>
<keyword evidence="3" id="KW-0732">Signal</keyword>
<dbReference type="GO" id="GO:0016787">
    <property type="term" value="F:hydrolase activity"/>
    <property type="evidence" value="ECO:0007669"/>
    <property type="project" value="UniProtKB-KW"/>
</dbReference>
<dbReference type="PANTHER" id="PTHR11559">
    <property type="entry name" value="CARBOXYLESTERASE"/>
    <property type="match status" value="1"/>
</dbReference>
<reference evidence="5 6" key="1">
    <citation type="submission" date="2014-04" db="EMBL/GenBank/DDBJ databases">
        <authorList>
            <consortium name="DOE Joint Genome Institute"/>
            <person name="Kuo A."/>
            <person name="Kohler A."/>
            <person name="Nagy L.G."/>
            <person name="Floudas D."/>
            <person name="Copeland A."/>
            <person name="Barry K.W."/>
            <person name="Cichocki N."/>
            <person name="Veneault-Fourrey C."/>
            <person name="LaButti K."/>
            <person name="Lindquist E.A."/>
            <person name="Lipzen A."/>
            <person name="Lundell T."/>
            <person name="Morin E."/>
            <person name="Murat C."/>
            <person name="Sun H."/>
            <person name="Tunlid A."/>
            <person name="Henrissat B."/>
            <person name="Grigoriev I.V."/>
            <person name="Hibbett D.S."/>
            <person name="Martin F."/>
            <person name="Nordberg H.P."/>
            <person name="Cantor M.N."/>
            <person name="Hua S.X."/>
        </authorList>
    </citation>
    <scope>NUCLEOTIDE SEQUENCE [LARGE SCALE GENOMIC DNA]</scope>
    <source>
        <strain evidence="5 6">LaAM-08-1</strain>
    </source>
</reference>
<dbReference type="EMBL" id="KN838749">
    <property type="protein sequence ID" value="KIJ95621.1"/>
    <property type="molecule type" value="Genomic_DNA"/>
</dbReference>
<dbReference type="InterPro" id="IPR029058">
    <property type="entry name" value="AB_hydrolase_fold"/>
</dbReference>
<dbReference type="STRING" id="1095629.A0A0C9XD14"/>
<dbReference type="Gene3D" id="3.40.50.1820">
    <property type="entry name" value="alpha/beta hydrolase"/>
    <property type="match status" value="1"/>
</dbReference>
<dbReference type="EC" id="3.1.1.-" evidence="3"/>
<comment type="similarity">
    <text evidence="1 3">Belongs to the type-B carboxylesterase/lipase family.</text>
</comment>
<sequence>MLFTVGVLLAASTSATLGIPLAGSPTVKLDNAIFTGLNEGPVSKFLGIPFAQPPKGDRRFRLPLAVPPYQGTLSATKYGPACPQQTPSPLVSGSSTVDIAGPPLSPDQIDGALKISRLQATDVLESDEDCLSINVIKPANISTPVLLPVLVWIYGGAFEFGDTVSNDDTGVRLVERSLQLGQPMIYVSMNYRVSAWGFLPGAEVKKAGLGNLGLHDQREALLWVQKYIGAFGGDKTKVTIWGQSAGAISVSLHMLTNGGNAGGLFRGGFMQSGAPIPIGDISDGQKYYDALVSDTKCSKTIDTLQCLRSVPSDVLQAAVDKSPNVLSYQALSLAWLPRADGVFLADSPLKLVQQGKVADIPFVTGNVDDEGTAFALSSLNVTTDAQFREYVKTYFLPRAPDSELAPLWSAYPDDPRAGSPFDTGILWGFRQYKRIAAFQGDSVFQAPRRFFLQERSGKQKAWSYLSKRSKYLPLPFLGSFHGTDLKIDLMDDYLVRFTTTLNPNIGTGVVWPQYTPASPRLYTFPTLGSPTITVDNYRAKGLSVLAELGLKYPI</sequence>
<evidence type="ECO:0000256" key="1">
    <source>
        <dbReference type="ARBA" id="ARBA00005964"/>
    </source>
</evidence>
<evidence type="ECO:0000256" key="2">
    <source>
        <dbReference type="ARBA" id="ARBA00022801"/>
    </source>
</evidence>
<accession>A0A0C9XD14</accession>
<name>A0A0C9XD14_9AGAR</name>
<evidence type="ECO:0000259" key="4">
    <source>
        <dbReference type="Pfam" id="PF00135"/>
    </source>
</evidence>
<evidence type="ECO:0000313" key="6">
    <source>
        <dbReference type="Proteomes" id="UP000054477"/>
    </source>
</evidence>
<keyword evidence="6" id="KW-1185">Reference proteome</keyword>